<dbReference type="OrthoDB" id="242585at2157"/>
<dbReference type="EMBL" id="OBEJ01000001">
    <property type="protein sequence ID" value="SNZ06679.1"/>
    <property type="molecule type" value="Genomic_DNA"/>
</dbReference>
<feature type="domain" description="DUF7993" evidence="1">
    <location>
        <begin position="1"/>
        <end position="125"/>
    </location>
</feature>
<keyword evidence="3" id="KW-1185">Reference proteome</keyword>
<accession>A0A285NB77</accession>
<dbReference type="Proteomes" id="UP000219453">
    <property type="component" value="Unassembled WGS sequence"/>
</dbReference>
<dbReference type="InterPro" id="IPR058306">
    <property type="entry name" value="DUF7993"/>
</dbReference>
<protein>
    <recommendedName>
        <fullName evidence="1">DUF7993 domain-containing protein</fullName>
    </recommendedName>
</protein>
<gene>
    <name evidence="2" type="ORF">SAMN06269185_1251</name>
</gene>
<organism evidence="2 3">
    <name type="scientific">Natronoarchaeum philippinense</name>
    <dbReference type="NCBI Taxonomy" id="558529"/>
    <lineage>
        <taxon>Archaea</taxon>
        <taxon>Methanobacteriati</taxon>
        <taxon>Methanobacteriota</taxon>
        <taxon>Stenosarchaea group</taxon>
        <taxon>Halobacteria</taxon>
        <taxon>Halobacteriales</taxon>
        <taxon>Natronoarchaeaceae</taxon>
    </lineage>
</organism>
<sequence length="129" mass="13577">MVERRVTDGVRIAQLLSSELDGREDGALDRLAVTNADRSVEAAPGGERAYDVECGGEPFASAFVHEDHVRLDLDAGAETVAERVQGEDLRASVDDGTGKLLVESGAAVKRAVDALGGAVEELGENSRKD</sequence>
<proteinExistence type="predicted"/>
<dbReference type="Pfam" id="PF25956">
    <property type="entry name" value="DUF7993"/>
    <property type="match status" value="1"/>
</dbReference>
<reference evidence="3" key="1">
    <citation type="submission" date="2017-09" db="EMBL/GenBank/DDBJ databases">
        <authorList>
            <person name="Varghese N."/>
            <person name="Submissions S."/>
        </authorList>
    </citation>
    <scope>NUCLEOTIDE SEQUENCE [LARGE SCALE GENOMIC DNA]</scope>
    <source>
        <strain evidence="3">DSM 27208</strain>
    </source>
</reference>
<evidence type="ECO:0000313" key="3">
    <source>
        <dbReference type="Proteomes" id="UP000219453"/>
    </source>
</evidence>
<name>A0A285NB77_NATPI</name>
<evidence type="ECO:0000259" key="1">
    <source>
        <dbReference type="Pfam" id="PF25956"/>
    </source>
</evidence>
<evidence type="ECO:0000313" key="2">
    <source>
        <dbReference type="EMBL" id="SNZ06679.1"/>
    </source>
</evidence>
<dbReference type="AlphaFoldDB" id="A0A285NB77"/>
<dbReference type="RefSeq" id="WP_097008357.1">
    <property type="nucleotide sequence ID" value="NZ_OBEJ01000001.1"/>
</dbReference>